<dbReference type="PANTHER" id="PTHR14969:SF13">
    <property type="entry name" value="AT30094P"/>
    <property type="match status" value="1"/>
</dbReference>
<keyword evidence="1" id="KW-0812">Transmembrane</keyword>
<dbReference type="PANTHER" id="PTHR14969">
    <property type="entry name" value="SPHINGOSINE-1-PHOSPHATE PHOSPHOHYDROLASE"/>
    <property type="match status" value="1"/>
</dbReference>
<dbReference type="InterPro" id="IPR000326">
    <property type="entry name" value="PAP2/HPO"/>
</dbReference>
<reference evidence="3 4" key="1">
    <citation type="journal article" date="2019" name="Int. J. Syst. Evol. Microbiol.">
        <title>The Global Catalogue of Microorganisms (GCM) 10K type strain sequencing project: providing services to taxonomists for standard genome sequencing and annotation.</title>
        <authorList>
            <consortium name="The Broad Institute Genomics Platform"/>
            <consortium name="The Broad Institute Genome Sequencing Center for Infectious Disease"/>
            <person name="Wu L."/>
            <person name="Ma J."/>
        </authorList>
    </citation>
    <scope>NUCLEOTIDE SEQUENCE [LARGE SCALE GENOMIC DNA]</scope>
    <source>
        <strain evidence="3 4">JCM 4505</strain>
    </source>
</reference>
<comment type="caution">
    <text evidence="3">The sequence shown here is derived from an EMBL/GenBank/DDBJ whole genome shotgun (WGS) entry which is preliminary data.</text>
</comment>
<feature type="transmembrane region" description="Helical" evidence="1">
    <location>
        <begin position="173"/>
        <end position="194"/>
    </location>
</feature>
<evidence type="ECO:0000256" key="1">
    <source>
        <dbReference type="SAM" id="Phobius"/>
    </source>
</evidence>
<dbReference type="CDD" id="cd03392">
    <property type="entry name" value="PAP2_like_2"/>
    <property type="match status" value="1"/>
</dbReference>
<protein>
    <recommendedName>
        <fullName evidence="2">Phosphatidic acid phosphatase type 2/haloperoxidase domain-containing protein</fullName>
    </recommendedName>
</protein>
<feature type="domain" description="Phosphatidic acid phosphatase type 2/haloperoxidase" evidence="2">
    <location>
        <begin position="103"/>
        <end position="215"/>
    </location>
</feature>
<feature type="transmembrane region" description="Helical" evidence="1">
    <location>
        <begin position="100"/>
        <end position="125"/>
    </location>
</feature>
<keyword evidence="1" id="KW-0472">Membrane</keyword>
<sequence>MAEPVPDRRRPARPPGAGPAARVVALTASAGFALLALWVVLAPTGPLPFDTGPHTWSVGHRPSAALTVARAVTDTGTGVPPYALAVLAGLYAGRTARQRLTAVAGFALCLAAGQAVRRGLMYAFARPRPPAADWAVHADNWSFPSGHATTGALTAGLLLAALALRHSGRPPRIAAALVLVWGAAVGLSRVYLGMHWLSDVLAGWCLATAWLALAVLTARRYARWYARRGPP</sequence>
<name>A0ABN0VTW3_9ACTN</name>
<dbReference type="InterPro" id="IPR036938">
    <property type="entry name" value="PAP2/HPO_sf"/>
</dbReference>
<dbReference type="SMART" id="SM00014">
    <property type="entry name" value="acidPPc"/>
    <property type="match status" value="1"/>
</dbReference>
<feature type="transmembrane region" description="Helical" evidence="1">
    <location>
        <begin position="20"/>
        <end position="41"/>
    </location>
</feature>
<dbReference type="EMBL" id="BAAABV010000028">
    <property type="protein sequence ID" value="GAA0317201.1"/>
    <property type="molecule type" value="Genomic_DNA"/>
</dbReference>
<gene>
    <name evidence="3" type="ORF">GCM10010302_65320</name>
</gene>
<keyword evidence="1" id="KW-1133">Transmembrane helix</keyword>
<dbReference type="SUPFAM" id="SSF48317">
    <property type="entry name" value="Acid phosphatase/Vanadium-dependent haloperoxidase"/>
    <property type="match status" value="1"/>
</dbReference>
<dbReference type="Proteomes" id="UP001501867">
    <property type="component" value="Unassembled WGS sequence"/>
</dbReference>
<proteinExistence type="predicted"/>
<dbReference type="Pfam" id="PF01569">
    <property type="entry name" value="PAP2"/>
    <property type="match status" value="1"/>
</dbReference>
<feature type="transmembrane region" description="Helical" evidence="1">
    <location>
        <begin position="145"/>
        <end position="164"/>
    </location>
</feature>
<feature type="transmembrane region" description="Helical" evidence="1">
    <location>
        <begin position="200"/>
        <end position="218"/>
    </location>
</feature>
<accession>A0ABN0VTW3</accession>
<dbReference type="Gene3D" id="1.20.144.10">
    <property type="entry name" value="Phosphatidic acid phosphatase type 2/haloperoxidase"/>
    <property type="match status" value="1"/>
</dbReference>
<dbReference type="RefSeq" id="WP_344167207.1">
    <property type="nucleotide sequence ID" value="NZ_BAAABV010000028.1"/>
</dbReference>
<evidence type="ECO:0000313" key="3">
    <source>
        <dbReference type="EMBL" id="GAA0317201.1"/>
    </source>
</evidence>
<organism evidence="3 4">
    <name type="scientific">Streptomyces polychromogenes</name>
    <dbReference type="NCBI Taxonomy" id="67342"/>
    <lineage>
        <taxon>Bacteria</taxon>
        <taxon>Bacillati</taxon>
        <taxon>Actinomycetota</taxon>
        <taxon>Actinomycetes</taxon>
        <taxon>Kitasatosporales</taxon>
        <taxon>Streptomycetaceae</taxon>
        <taxon>Streptomyces</taxon>
    </lineage>
</organism>
<evidence type="ECO:0000259" key="2">
    <source>
        <dbReference type="SMART" id="SM00014"/>
    </source>
</evidence>
<keyword evidence="4" id="KW-1185">Reference proteome</keyword>
<evidence type="ECO:0000313" key="4">
    <source>
        <dbReference type="Proteomes" id="UP001501867"/>
    </source>
</evidence>